<dbReference type="OMA" id="FRFILKH"/>
<protein>
    <submittedName>
        <fullName evidence="1">Uncharacterized protein</fullName>
    </submittedName>
</protein>
<evidence type="ECO:0000313" key="1">
    <source>
        <dbReference type="EMBL" id="EIJ89217.1"/>
    </source>
</evidence>
<evidence type="ECO:0000313" key="2">
    <source>
        <dbReference type="Proteomes" id="UP000002872"/>
    </source>
</evidence>
<dbReference type="EMBL" id="GL870877">
    <property type="protein sequence ID" value="EIJ89217.1"/>
    <property type="molecule type" value="Genomic_DNA"/>
</dbReference>
<dbReference type="VEuPathDB" id="MicrosporidiaDB:NEQG_01036"/>
<gene>
    <name evidence="1" type="ORF">NEQG_01036</name>
</gene>
<reference evidence="1" key="1">
    <citation type="submission" date="2011-01" db="EMBL/GenBank/DDBJ databases">
        <title>The Genome Sequence of Nematocida parisii strain ERTm3.</title>
        <authorList>
            <consortium name="The Broad Institute Genome Sequencing Platform"/>
            <consortium name="The Broad Institute Genome Sequencing Center for Infectious Disease"/>
            <person name="Cuomo C."/>
            <person name="Troemel E."/>
            <person name="Young S.K."/>
            <person name="Zeng Q."/>
            <person name="Gargeya S."/>
            <person name="Fitzgerald M."/>
            <person name="Haas B."/>
            <person name="Abouelleil A."/>
            <person name="Alvarado L."/>
            <person name="Arachchi H.M."/>
            <person name="Berlin A."/>
            <person name="Chapman S.B."/>
            <person name="Gearin G."/>
            <person name="Goldberg J."/>
            <person name="Griggs A."/>
            <person name="Gujja S."/>
            <person name="Hansen M."/>
            <person name="Heiman D."/>
            <person name="Howarth C."/>
            <person name="Larimer J."/>
            <person name="Lui A."/>
            <person name="MacDonald P.J.P."/>
            <person name="McCowen C."/>
            <person name="Montmayeur A."/>
            <person name="Murphy C."/>
            <person name="Neiman D."/>
            <person name="Pearson M."/>
            <person name="Priest M."/>
            <person name="Roberts A."/>
            <person name="Saif S."/>
            <person name="Shea T."/>
            <person name="Sisk P."/>
            <person name="Stolte C."/>
            <person name="Sykes S."/>
            <person name="Wortman J."/>
            <person name="Nusbaum C."/>
            <person name="Birren B."/>
        </authorList>
    </citation>
    <scope>NUCLEOTIDE SEQUENCE</scope>
    <source>
        <strain evidence="1">ERTm3</strain>
    </source>
</reference>
<name>I3EJ20_NEMP3</name>
<organism evidence="1 2">
    <name type="scientific">Nematocida parisii (strain ERTm3)</name>
    <name type="common">Nematode killer fungus</name>
    <dbReference type="NCBI Taxonomy" id="935791"/>
    <lineage>
        <taxon>Eukaryota</taxon>
        <taxon>Fungi</taxon>
        <taxon>Fungi incertae sedis</taxon>
        <taxon>Microsporidia</taxon>
        <taxon>Nematocida</taxon>
    </lineage>
</organism>
<dbReference type="OrthoDB" id="2188533at2759"/>
<proteinExistence type="predicted"/>
<dbReference type="Proteomes" id="UP000002872">
    <property type="component" value="Unassembled WGS sequence"/>
</dbReference>
<accession>I3EJ20</accession>
<dbReference type="AlphaFoldDB" id="I3EJ20"/>
<dbReference type="InParanoid" id="I3EJ20"/>
<sequence>MIPTVQSLLLAPNTEIIDALETRLKSLSITHSETDKTILQLQAREIKRENTFLENRSTLESIFAVIDAGENLDQLKNSIVPILESAPSSINSVEVFRFILKHGMRSETINI</sequence>
<keyword evidence="2" id="KW-1185">Reference proteome</keyword>
<dbReference type="HOGENOM" id="CLU_2159056_0_0_1"/>